<feature type="region of interest" description="Disordered" evidence="1">
    <location>
        <begin position="20"/>
        <end position="51"/>
    </location>
</feature>
<organism evidence="2 3">
    <name type="scientific">Polymorphobacter multimanifer</name>
    <dbReference type="NCBI Taxonomy" id="1070431"/>
    <lineage>
        <taxon>Bacteria</taxon>
        <taxon>Pseudomonadati</taxon>
        <taxon>Pseudomonadota</taxon>
        <taxon>Alphaproteobacteria</taxon>
        <taxon>Sphingomonadales</taxon>
        <taxon>Sphingosinicellaceae</taxon>
        <taxon>Polymorphobacter</taxon>
    </lineage>
</organism>
<protein>
    <recommendedName>
        <fullName evidence="4">Phage tail protein</fullName>
    </recommendedName>
</protein>
<dbReference type="RefSeq" id="WP_184200548.1">
    <property type="nucleotide sequence ID" value="NZ_BMOX01000045.1"/>
</dbReference>
<accession>A0A841LHB8</accession>
<reference evidence="2 3" key="1">
    <citation type="submission" date="2020-08" db="EMBL/GenBank/DDBJ databases">
        <title>Genomic Encyclopedia of Type Strains, Phase IV (KMG-IV): sequencing the most valuable type-strain genomes for metagenomic binning, comparative biology and taxonomic classification.</title>
        <authorList>
            <person name="Goeker M."/>
        </authorList>
    </citation>
    <scope>NUCLEOTIDE SEQUENCE [LARGE SCALE GENOMIC DNA]</scope>
    <source>
        <strain evidence="2 3">DSM 102189</strain>
    </source>
</reference>
<gene>
    <name evidence="2" type="ORF">FHS79_002543</name>
</gene>
<feature type="compositionally biased region" description="Basic and acidic residues" evidence="1">
    <location>
        <begin position="28"/>
        <end position="42"/>
    </location>
</feature>
<evidence type="ECO:0000313" key="2">
    <source>
        <dbReference type="EMBL" id="MBB6228358.1"/>
    </source>
</evidence>
<proteinExistence type="predicted"/>
<evidence type="ECO:0008006" key="4">
    <source>
        <dbReference type="Google" id="ProtNLM"/>
    </source>
</evidence>
<sequence>MSDGNVRQLWLAAPGGSPVYAKITPQRDMSRSDSRSTQDAGHKNSGGLNLARSGNRTISISLDFVAEWPDAAAETAYAAYKAGTPLLVQQRDGPTDVVFACEMLLTSFAVTDPFNGVSTGSLSLSPSAIPTIDLLVAP</sequence>
<dbReference type="Proteomes" id="UP000538147">
    <property type="component" value="Unassembled WGS sequence"/>
</dbReference>
<dbReference type="AlphaFoldDB" id="A0A841LHB8"/>
<keyword evidence="3" id="KW-1185">Reference proteome</keyword>
<name>A0A841LHB8_9SPHN</name>
<evidence type="ECO:0000313" key="3">
    <source>
        <dbReference type="Proteomes" id="UP000538147"/>
    </source>
</evidence>
<dbReference type="EMBL" id="JACIIV010000018">
    <property type="protein sequence ID" value="MBB6228358.1"/>
    <property type="molecule type" value="Genomic_DNA"/>
</dbReference>
<comment type="caution">
    <text evidence="2">The sequence shown here is derived from an EMBL/GenBank/DDBJ whole genome shotgun (WGS) entry which is preliminary data.</text>
</comment>
<evidence type="ECO:0000256" key="1">
    <source>
        <dbReference type="SAM" id="MobiDB-lite"/>
    </source>
</evidence>